<dbReference type="Proteomes" id="UP000239002">
    <property type="component" value="Unassembled WGS sequence"/>
</dbReference>
<evidence type="ECO:0000256" key="2">
    <source>
        <dbReference type="ARBA" id="ARBA00022801"/>
    </source>
</evidence>
<dbReference type="GO" id="GO:0019120">
    <property type="term" value="F:hydrolase activity, acting on acid halide bonds, in C-halide compounds"/>
    <property type="evidence" value="ECO:0007669"/>
    <property type="project" value="InterPro"/>
</dbReference>
<dbReference type="CDD" id="cd02588">
    <property type="entry name" value="HAD_L2-DEX"/>
    <property type="match status" value="1"/>
</dbReference>
<dbReference type="InterPro" id="IPR006328">
    <property type="entry name" value="2-HAD"/>
</dbReference>
<dbReference type="InterPro" id="IPR006439">
    <property type="entry name" value="HAD-SF_hydro_IA"/>
</dbReference>
<dbReference type="NCBIfam" id="TIGR01493">
    <property type="entry name" value="HAD-SF-IA-v2"/>
    <property type="match status" value="1"/>
</dbReference>
<dbReference type="Gene3D" id="3.40.50.1000">
    <property type="entry name" value="HAD superfamily/HAD-like"/>
    <property type="match status" value="1"/>
</dbReference>
<dbReference type="NCBIfam" id="TIGR01428">
    <property type="entry name" value="HAD_type_II"/>
    <property type="match status" value="1"/>
</dbReference>
<name>A0A2S6INL2_9FLAO</name>
<proteinExistence type="inferred from homology"/>
<dbReference type="InterPro" id="IPR023214">
    <property type="entry name" value="HAD_sf"/>
</dbReference>
<comment type="caution">
    <text evidence="3">The sequence shown here is derived from an EMBL/GenBank/DDBJ whole genome shotgun (WGS) entry which is preliminary data.</text>
</comment>
<dbReference type="SFLD" id="SFLDG01129">
    <property type="entry name" value="C1.5:_HAD__Beta-PGM__Phosphata"/>
    <property type="match status" value="1"/>
</dbReference>
<comment type="similarity">
    <text evidence="1">Belongs to the HAD-like hydrolase superfamily. S-2-haloalkanoic acid dehalogenase family.</text>
</comment>
<evidence type="ECO:0000313" key="4">
    <source>
        <dbReference type="Proteomes" id="UP000239002"/>
    </source>
</evidence>
<evidence type="ECO:0000313" key="3">
    <source>
        <dbReference type="EMBL" id="PPK95833.1"/>
    </source>
</evidence>
<dbReference type="Pfam" id="PF00702">
    <property type="entry name" value="Hydrolase"/>
    <property type="match status" value="1"/>
</dbReference>
<dbReference type="InterPro" id="IPR051540">
    <property type="entry name" value="S-2-haloacid_dehalogenase"/>
</dbReference>
<dbReference type="PANTHER" id="PTHR43316:SF3">
    <property type="entry name" value="HALOACID DEHALOGENASE, TYPE II (AFU_ORTHOLOGUE AFUA_2G07750)-RELATED"/>
    <property type="match status" value="1"/>
</dbReference>
<dbReference type="RefSeq" id="WP_104515118.1">
    <property type="nucleotide sequence ID" value="NZ_MQVW01000002.1"/>
</dbReference>
<dbReference type="EMBL" id="PTJE01000002">
    <property type="protein sequence ID" value="PPK95833.1"/>
    <property type="molecule type" value="Genomic_DNA"/>
</dbReference>
<dbReference type="PRINTS" id="PR00413">
    <property type="entry name" value="HADHALOGNASE"/>
</dbReference>
<protein>
    <submittedName>
        <fullName evidence="3">2-haloacid dehalogenase</fullName>
    </submittedName>
</protein>
<dbReference type="SFLD" id="SFLDS00003">
    <property type="entry name" value="Haloacid_Dehalogenase"/>
    <property type="match status" value="1"/>
</dbReference>
<evidence type="ECO:0000256" key="1">
    <source>
        <dbReference type="ARBA" id="ARBA00008106"/>
    </source>
</evidence>
<organism evidence="3 4">
    <name type="scientific">Nonlabens xylanidelens</name>
    <dbReference type="NCBI Taxonomy" id="191564"/>
    <lineage>
        <taxon>Bacteria</taxon>
        <taxon>Pseudomonadati</taxon>
        <taxon>Bacteroidota</taxon>
        <taxon>Flavobacteriia</taxon>
        <taxon>Flavobacteriales</taxon>
        <taxon>Flavobacteriaceae</taxon>
        <taxon>Nonlabens</taxon>
    </lineage>
</organism>
<dbReference type="PANTHER" id="PTHR43316">
    <property type="entry name" value="HYDROLASE, HALOACID DELAHOGENASE-RELATED"/>
    <property type="match status" value="1"/>
</dbReference>
<dbReference type="AlphaFoldDB" id="A0A2S6INL2"/>
<dbReference type="SUPFAM" id="SSF56784">
    <property type="entry name" value="HAD-like"/>
    <property type="match status" value="1"/>
</dbReference>
<dbReference type="OrthoDB" id="264363at2"/>
<dbReference type="InterPro" id="IPR036412">
    <property type="entry name" value="HAD-like_sf"/>
</dbReference>
<accession>A0A2S6INL2</accession>
<keyword evidence="4" id="KW-1185">Reference proteome</keyword>
<reference evidence="3 4" key="1">
    <citation type="submission" date="2018-02" db="EMBL/GenBank/DDBJ databases">
        <title>Genomic Encyclopedia of Archaeal and Bacterial Type Strains, Phase II (KMG-II): from individual species to whole genera.</title>
        <authorList>
            <person name="Goeker M."/>
        </authorList>
    </citation>
    <scope>NUCLEOTIDE SEQUENCE [LARGE SCALE GENOMIC DNA]</scope>
    <source>
        <strain evidence="3 4">DSM 16809</strain>
    </source>
</reference>
<dbReference type="Gene3D" id="1.10.150.240">
    <property type="entry name" value="Putative phosphatase, domain 2"/>
    <property type="match status" value="1"/>
</dbReference>
<dbReference type="InterPro" id="IPR023198">
    <property type="entry name" value="PGP-like_dom2"/>
</dbReference>
<sequence length="229" mass="25409">MQPLTRPKVLFFDVNETLLDISPLKVEIGKTLNGREDLLSLWFTTMLQYSLVASAGDQYEHFSSIGAATLQMVAANNDIELSQEDARDVVVKSLRSLSAHPEVKGALSQLKENGYKLVSYTNSSNEGVKKQFEHAGLTSYFDEMLSIEDAGKFKPFKQAYNWAANKMNVSPEECMLVAAHGWDVAGAMWAGWRAAFIARPGQQQFPLAGKTEIHATDLQKATDIIVTYK</sequence>
<keyword evidence="2" id="KW-0378">Hydrolase</keyword>
<gene>
    <name evidence="3" type="ORF">LY01_01426</name>
</gene>